<dbReference type="OrthoDB" id="5523653at2"/>
<dbReference type="AlphaFoldDB" id="A0A2P2E5L1"/>
<dbReference type="InterPro" id="IPR050583">
    <property type="entry name" value="Mycobacterial_A85_antigen"/>
</dbReference>
<dbReference type="SUPFAM" id="SSF53474">
    <property type="entry name" value="alpha/beta-Hydrolases"/>
    <property type="match status" value="1"/>
</dbReference>
<keyword evidence="1" id="KW-0378">Hydrolase</keyword>
<evidence type="ECO:0000313" key="2">
    <source>
        <dbReference type="Proteomes" id="UP000245086"/>
    </source>
</evidence>
<dbReference type="GO" id="GO:0016798">
    <property type="term" value="F:hydrolase activity, acting on glycosyl bonds"/>
    <property type="evidence" value="ECO:0007669"/>
    <property type="project" value="UniProtKB-KW"/>
</dbReference>
<dbReference type="Pfam" id="PF00756">
    <property type="entry name" value="Esterase"/>
    <property type="match status" value="1"/>
</dbReference>
<dbReference type="InterPro" id="IPR029058">
    <property type="entry name" value="AB_hydrolase_fold"/>
</dbReference>
<protein>
    <submittedName>
        <fullName evidence="1">Endo-1,4-beta-xylanase/feruloyl esterase</fullName>
    </submittedName>
</protein>
<gene>
    <name evidence="1" type="ORF">PbB2_00005</name>
</gene>
<dbReference type="Gene3D" id="3.40.50.1820">
    <property type="entry name" value="alpha/beta hydrolase"/>
    <property type="match status" value="1"/>
</dbReference>
<sequence length="337" mass="37151">MEAGKAPLAKAGKKDHATAEPVSSIRLYYILTGERKQMMAHPAASTYVDDLTRRQLLGGGLISLGFLTNCAGSESPLSTRSAQVRILDPAMDMPTLRRKRRIWLYLPADYGHSTTRYPVIYMQDGQNLFDRATSYAGEWQVDETLDRLQKAGDSGAIVVGIDNGGADRTAEYHPILPWPEVPGQADAYLAFLTDHLKPLIDRRFRTKPDATNTAIMGASSGGTLALYGGIMRPDVFGKVGAFSTPLWLKPRLDDLARQQKCHRPGAKVFLTCGRDEKVGNDPPGMFARDVPAMIKALSEIGYDPRKDIMSRIVEDGTHGEAFWAREFVIAYQFLMAG</sequence>
<name>A0A2P2E5L1_9PROT</name>
<dbReference type="GO" id="GO:0045493">
    <property type="term" value="P:xylan catabolic process"/>
    <property type="evidence" value="ECO:0007669"/>
    <property type="project" value="UniProtKB-KW"/>
</dbReference>
<dbReference type="PANTHER" id="PTHR48098">
    <property type="entry name" value="ENTEROCHELIN ESTERASE-RELATED"/>
    <property type="match status" value="1"/>
</dbReference>
<keyword evidence="1" id="KW-0624">Polysaccharide degradation</keyword>
<keyword evidence="1" id="KW-0326">Glycosidase</keyword>
<evidence type="ECO:0000313" key="1">
    <source>
        <dbReference type="EMBL" id="GBF56350.1"/>
    </source>
</evidence>
<keyword evidence="2" id="KW-1185">Reference proteome</keyword>
<comment type="caution">
    <text evidence="1">The sequence shown here is derived from an EMBL/GenBank/DDBJ whole genome shotgun (WGS) entry which is preliminary data.</text>
</comment>
<proteinExistence type="predicted"/>
<dbReference type="RefSeq" id="WP_108983250.1">
    <property type="nucleotide sequence ID" value="NZ_BFBR01000001.1"/>
</dbReference>
<dbReference type="Proteomes" id="UP000245086">
    <property type="component" value="Unassembled WGS sequence"/>
</dbReference>
<dbReference type="PANTHER" id="PTHR48098:SF6">
    <property type="entry name" value="FERRI-BACILLIBACTIN ESTERASE BESA"/>
    <property type="match status" value="1"/>
</dbReference>
<reference evidence="1 2" key="1">
    <citation type="journal article" date="2018" name="Genome Announc.">
        <title>Draft Genome Sequence of "Candidatus Phycosocius bacilliformis," an Alphaproteobacterial Ectosymbiont of the Hydrocarbon-Producing Green Alga Botryococcus braunii.</title>
        <authorList>
            <person name="Tanabe Y."/>
            <person name="Yamaguchi H."/>
            <person name="Watanabe M.M."/>
        </authorList>
    </citation>
    <scope>NUCLEOTIDE SEQUENCE [LARGE SCALE GENOMIC DNA]</scope>
    <source>
        <strain evidence="1 2">BOTRYCO-2</strain>
    </source>
</reference>
<dbReference type="EMBL" id="BFBR01000001">
    <property type="protein sequence ID" value="GBF56350.1"/>
    <property type="molecule type" value="Genomic_DNA"/>
</dbReference>
<dbReference type="InterPro" id="IPR000801">
    <property type="entry name" value="Esterase-like"/>
</dbReference>
<organism evidence="1 2">
    <name type="scientific">Candidatus Phycosocius bacilliformis</name>
    <dbReference type="NCBI Taxonomy" id="1445552"/>
    <lineage>
        <taxon>Bacteria</taxon>
        <taxon>Pseudomonadati</taxon>
        <taxon>Pseudomonadota</taxon>
        <taxon>Alphaproteobacteria</taxon>
        <taxon>Caulobacterales</taxon>
        <taxon>Caulobacterales incertae sedis</taxon>
        <taxon>Candidatus Phycosocius</taxon>
    </lineage>
</organism>
<keyword evidence="1" id="KW-0858">Xylan degradation</keyword>
<accession>A0A2P2E5L1</accession>
<keyword evidence="1" id="KW-0119">Carbohydrate metabolism</keyword>